<keyword evidence="2 3" id="KW-0802">TPR repeat</keyword>
<keyword evidence="4" id="KW-1133">Transmembrane helix</keyword>
<organism evidence="5 6">
    <name type="scientific">Granulicella pectinivorans</name>
    <dbReference type="NCBI Taxonomy" id="474950"/>
    <lineage>
        <taxon>Bacteria</taxon>
        <taxon>Pseudomonadati</taxon>
        <taxon>Acidobacteriota</taxon>
        <taxon>Terriglobia</taxon>
        <taxon>Terriglobales</taxon>
        <taxon>Acidobacteriaceae</taxon>
        <taxon>Granulicella</taxon>
    </lineage>
</organism>
<dbReference type="PANTHER" id="PTHR45586:SF1">
    <property type="entry name" value="LIPOPOLYSACCHARIDE ASSEMBLY PROTEIN B"/>
    <property type="match status" value="1"/>
</dbReference>
<reference evidence="5 6" key="1">
    <citation type="submission" date="2016-10" db="EMBL/GenBank/DDBJ databases">
        <authorList>
            <person name="de Groot N.N."/>
        </authorList>
    </citation>
    <scope>NUCLEOTIDE SEQUENCE [LARGE SCALE GENOMIC DNA]</scope>
    <source>
        <strain evidence="5 6">DSM 21001</strain>
    </source>
</reference>
<evidence type="ECO:0000256" key="1">
    <source>
        <dbReference type="ARBA" id="ARBA00022737"/>
    </source>
</evidence>
<dbReference type="SUPFAM" id="SSF48452">
    <property type="entry name" value="TPR-like"/>
    <property type="match status" value="1"/>
</dbReference>
<dbReference type="InterPro" id="IPR019734">
    <property type="entry name" value="TPR_rpt"/>
</dbReference>
<dbReference type="PANTHER" id="PTHR45586">
    <property type="entry name" value="TPR REPEAT-CONTAINING PROTEIN PA4667"/>
    <property type="match status" value="1"/>
</dbReference>
<dbReference type="SMART" id="SM00028">
    <property type="entry name" value="TPR"/>
    <property type="match status" value="3"/>
</dbReference>
<keyword evidence="1" id="KW-0677">Repeat</keyword>
<protein>
    <submittedName>
        <fullName evidence="5">Tetratricopeptide repeat-containing protein</fullName>
    </submittedName>
</protein>
<feature type="transmembrane region" description="Helical" evidence="4">
    <location>
        <begin position="48"/>
        <end position="68"/>
    </location>
</feature>
<dbReference type="STRING" id="474950.SAMN05421771_3381"/>
<dbReference type="AlphaFoldDB" id="A0A1I6MRA0"/>
<dbReference type="InterPro" id="IPR051012">
    <property type="entry name" value="CellSynth/LPSAsmb/PSIAsmb"/>
</dbReference>
<dbReference type="Proteomes" id="UP000199024">
    <property type="component" value="Unassembled WGS sequence"/>
</dbReference>
<keyword evidence="4" id="KW-0472">Membrane</keyword>
<dbReference type="RefSeq" id="WP_175529081.1">
    <property type="nucleotide sequence ID" value="NZ_FOZL01000001.1"/>
</dbReference>
<evidence type="ECO:0000313" key="6">
    <source>
        <dbReference type="Proteomes" id="UP000199024"/>
    </source>
</evidence>
<dbReference type="Gene3D" id="1.25.40.10">
    <property type="entry name" value="Tetratricopeptide repeat domain"/>
    <property type="match status" value="2"/>
</dbReference>
<evidence type="ECO:0000256" key="3">
    <source>
        <dbReference type="PROSITE-ProRule" id="PRU00339"/>
    </source>
</evidence>
<keyword evidence="6" id="KW-1185">Reference proteome</keyword>
<keyword evidence="4" id="KW-0812">Transmembrane</keyword>
<dbReference type="EMBL" id="FOZL01000001">
    <property type="protein sequence ID" value="SFS18209.1"/>
    <property type="molecule type" value="Genomic_DNA"/>
</dbReference>
<dbReference type="Pfam" id="PF14559">
    <property type="entry name" value="TPR_19"/>
    <property type="match status" value="2"/>
</dbReference>
<dbReference type="InterPro" id="IPR011990">
    <property type="entry name" value="TPR-like_helical_dom_sf"/>
</dbReference>
<evidence type="ECO:0000313" key="5">
    <source>
        <dbReference type="EMBL" id="SFS18209.1"/>
    </source>
</evidence>
<sequence>MIGIALENGGPASKLDMGILLNRIATQIDTSASTLRAAKRKLLLRDGLIFVSLTLISLVLYGITLLLFRSFELHRDNLAVFWSDRGRDEMQHGHAEQGAVSLRNALSYDPDNREYELLLAQALRDAGQTEQAKNYFLNLWESRPGDGFINLQLARLARAKGTTSDAVNYYRASIFGDWRGDAPVRRRSIRLELADYLMSLDQMEAARAELLIAAGNAPNDAQINLTFGEKFAALGDVSDALASYKKALGEDPHNQSALQAIGRLSFHAGDYEAAHTYLEVALRQGIKDQSQREQMLAMATDAQRLVQLSFSRRLPARQRADHLLLGRGIAESRFNACSSQLGATAPLSAAMQDLKSRWKTADSIVRRTVQQNADAQDTLADLISDTEVTTSKECGQPAGDDALLLMLASH</sequence>
<gene>
    <name evidence="5" type="ORF">SAMN05421771_3381</name>
</gene>
<evidence type="ECO:0000256" key="4">
    <source>
        <dbReference type="SAM" id="Phobius"/>
    </source>
</evidence>
<name>A0A1I6MRA0_9BACT</name>
<proteinExistence type="predicted"/>
<feature type="repeat" description="TPR" evidence="3">
    <location>
        <begin position="221"/>
        <end position="254"/>
    </location>
</feature>
<dbReference type="PROSITE" id="PS50005">
    <property type="entry name" value="TPR"/>
    <property type="match status" value="1"/>
</dbReference>
<evidence type="ECO:0000256" key="2">
    <source>
        <dbReference type="ARBA" id="ARBA00022803"/>
    </source>
</evidence>
<accession>A0A1I6MRA0</accession>